<dbReference type="Proteomes" id="UP000199437">
    <property type="component" value="Unassembled WGS sequence"/>
</dbReference>
<reference evidence="2" key="1">
    <citation type="submission" date="2016-10" db="EMBL/GenBank/DDBJ databases">
        <authorList>
            <person name="Varghese N."/>
            <person name="Submissions S."/>
        </authorList>
    </citation>
    <scope>NUCLEOTIDE SEQUENCE [LARGE SCALE GENOMIC DNA]</scope>
    <source>
        <strain evidence="2">CGMCC 1.12402</strain>
    </source>
</reference>
<proteinExistence type="predicted"/>
<name>A0A1I0MRR4_9BACT</name>
<dbReference type="Pfam" id="PF13289">
    <property type="entry name" value="SIR2_2"/>
    <property type="match status" value="1"/>
</dbReference>
<evidence type="ECO:0000313" key="1">
    <source>
        <dbReference type="EMBL" id="SEV90895.1"/>
    </source>
</evidence>
<dbReference type="AlphaFoldDB" id="A0A1I0MRR4"/>
<dbReference type="OrthoDB" id="1119199at2"/>
<evidence type="ECO:0000313" key="2">
    <source>
        <dbReference type="Proteomes" id="UP000199437"/>
    </source>
</evidence>
<sequence>MSSDKLYDMNYFPHKSLEYLASQLALNHFYGTSLDICNNRKSKFKIEEAKLREDVFTKKLNRIQTPEGVKDHLGKTRNILVIGAGASQNAFSDLYLASDAQEEIEKRIIITDQIIHPKRRRKNSGEPIKESLNLNYFLKFYKCWHGIDSNTREEAKKSKNLNVINKELSSELDNKTLNDHIIRELWNENSYLNSLGQKYYSEVRKARLMKSEYDKEQAIDFETSLSILAEIIPLSQVRDAIQKLYQCSNGPTLFYHLVAHLLKHRFIDAIINFNFDELLDEILDEEIGANSYDKVLSDGDCKPLKDLVKDGRLRQPLYIKPHGTASHKSSLRFTKDQYHELPSDMRIMITDFLKTSSEKPKKKINLITVGFELKSIEFNEILSETLNADSQIFNFFYHNKDDDDDLFEVDIRKKEDLFDIFVPSHERHKQSKDHLLDTYCPRYVGIPHESHIPEDGELEISRDFHSKDFYNSLDTIFLSLFDQISQFFNNEFKPRGIYRHLIISKIFGNKLFRCVANNYDLKGRSFSDFNKIKLPSYFHRSDYYKDRVLIEVLIIAATNHGKVNSFSLMDGYVGLLYSKYYELSTEEKKKPKTFNELLNSLDFFPRNPQNKFSTRFLPRLNEKSEDIQTVIDKVVDYYLQSKKGFSVTLKKYFSHMTDDTFQQGAICVQGLKSAFRNLFFSDNAKIKSEYRSARYHIFEKYSVVDLLPTELSINATYYLAITKHRLTHIAVVADYGLRVAKFLPLIKENNPQAIVFLIAQENRKGKSKSSTDENSELYKAQMQITRHNFEQVDSDFFKDKNNDEWIKNHLRILYSPVEQHNHHMTIFASMDNGKFTQKSVNDDFQAIYYYKWGLSQEIDPVYLNEPSNIKFVLNLFKSQVEELSKNNRIETKENWNCWL</sequence>
<dbReference type="EMBL" id="FOIR01000001">
    <property type="protein sequence ID" value="SEV90895.1"/>
    <property type="molecule type" value="Genomic_DNA"/>
</dbReference>
<accession>A0A1I0MRR4</accession>
<organism evidence="1 2">
    <name type="scientific">Roseivirga pacifica</name>
    <dbReference type="NCBI Taxonomy" id="1267423"/>
    <lineage>
        <taxon>Bacteria</taxon>
        <taxon>Pseudomonadati</taxon>
        <taxon>Bacteroidota</taxon>
        <taxon>Cytophagia</taxon>
        <taxon>Cytophagales</taxon>
        <taxon>Roseivirgaceae</taxon>
        <taxon>Roseivirga</taxon>
    </lineage>
</organism>
<protein>
    <submittedName>
        <fullName evidence="1">SIR2-like domain-containing protein</fullName>
    </submittedName>
</protein>
<keyword evidence="2" id="KW-1185">Reference proteome</keyword>
<gene>
    <name evidence="1" type="ORF">SAMN05216290_0618</name>
</gene>